<keyword evidence="1" id="KW-0472">Membrane</keyword>
<feature type="transmembrane region" description="Helical" evidence="1">
    <location>
        <begin position="31"/>
        <end position="52"/>
    </location>
</feature>
<feature type="transmembrane region" description="Helical" evidence="1">
    <location>
        <begin position="72"/>
        <end position="93"/>
    </location>
</feature>
<dbReference type="EMBL" id="NTGA01000027">
    <property type="protein sequence ID" value="PAY22239.1"/>
    <property type="molecule type" value="Genomic_DNA"/>
</dbReference>
<dbReference type="Proteomes" id="UP000218810">
    <property type="component" value="Unassembled WGS sequence"/>
</dbReference>
<gene>
    <name evidence="2" type="ORF">CEY15_14810</name>
</gene>
<keyword evidence="1" id="KW-0812">Transmembrane</keyword>
<sequence length="177" mass="18356">MPYTPPSPHRAPLPTRTPARTKRIPRVRNRIGALTAFAGLAVSLLSLFLPWLSAGGERISGLGITEIIDVRSVAPVLFLGLIVLALLVTVTALTRLGAFAVAAAVMAVGVLAGHLAFVWTLILSTGSTTRALSGLPANATVTFGPYVAASGFVVVAAASAWAARSARYASDPLSRRE</sequence>
<evidence type="ECO:0000256" key="1">
    <source>
        <dbReference type="SAM" id="Phobius"/>
    </source>
</evidence>
<dbReference type="RefSeq" id="WP_095719074.1">
    <property type="nucleotide sequence ID" value="NZ_NTGA01000027.1"/>
</dbReference>
<evidence type="ECO:0000313" key="2">
    <source>
        <dbReference type="EMBL" id="PAY22239.1"/>
    </source>
</evidence>
<evidence type="ECO:0000313" key="3">
    <source>
        <dbReference type="Proteomes" id="UP000218810"/>
    </source>
</evidence>
<proteinExistence type="predicted"/>
<dbReference type="AlphaFoldDB" id="A0A2A2WM01"/>
<accession>A0A2A2WM01</accession>
<feature type="transmembrane region" description="Helical" evidence="1">
    <location>
        <begin position="100"/>
        <end position="123"/>
    </location>
</feature>
<reference evidence="3" key="1">
    <citation type="submission" date="2017-09" db="EMBL/GenBank/DDBJ databases">
        <authorList>
            <person name="Zhang Y."/>
            <person name="Huang X."/>
            <person name="Liu J."/>
            <person name="Lu L."/>
            <person name="Peng K."/>
        </authorList>
    </citation>
    <scope>NUCLEOTIDE SEQUENCE [LARGE SCALE GENOMIC DNA]</scope>
    <source>
        <strain evidence="3">S-XJ-1</strain>
    </source>
</reference>
<name>A0A2A2WM01_9ACTN</name>
<comment type="caution">
    <text evidence="2">The sequence shown here is derived from an EMBL/GenBank/DDBJ whole genome shotgun (WGS) entry which is preliminary data.</text>
</comment>
<dbReference type="OrthoDB" id="4775397at2"/>
<organism evidence="2 3">
    <name type="scientific">Dietzia natronolimnaea</name>
    <dbReference type="NCBI Taxonomy" id="161920"/>
    <lineage>
        <taxon>Bacteria</taxon>
        <taxon>Bacillati</taxon>
        <taxon>Actinomycetota</taxon>
        <taxon>Actinomycetes</taxon>
        <taxon>Mycobacteriales</taxon>
        <taxon>Dietziaceae</taxon>
        <taxon>Dietzia</taxon>
    </lineage>
</organism>
<keyword evidence="3" id="KW-1185">Reference proteome</keyword>
<keyword evidence="1" id="KW-1133">Transmembrane helix</keyword>
<protein>
    <submittedName>
        <fullName evidence="2">Uncharacterized protein</fullName>
    </submittedName>
</protein>
<feature type="transmembrane region" description="Helical" evidence="1">
    <location>
        <begin position="143"/>
        <end position="163"/>
    </location>
</feature>